<dbReference type="InterPro" id="IPR050951">
    <property type="entry name" value="Retrovirus_Pol_polyprotein"/>
</dbReference>
<gene>
    <name evidence="8" type="ORF">O181_121057</name>
</gene>
<dbReference type="Proteomes" id="UP000765509">
    <property type="component" value="Unassembled WGS sequence"/>
</dbReference>
<keyword evidence="5" id="KW-0378">Hydrolase</keyword>
<feature type="non-terminal residue" evidence="8">
    <location>
        <position position="1"/>
    </location>
</feature>
<dbReference type="GO" id="GO:0016787">
    <property type="term" value="F:hydrolase activity"/>
    <property type="evidence" value="ECO:0007669"/>
    <property type="project" value="UniProtKB-KW"/>
</dbReference>
<dbReference type="PANTHER" id="PTHR37984:SF5">
    <property type="entry name" value="PROTEIN NYNRIN-LIKE"/>
    <property type="match status" value="1"/>
</dbReference>
<dbReference type="Pfam" id="PF17917">
    <property type="entry name" value="RT_RNaseH"/>
    <property type="match status" value="1"/>
</dbReference>
<name>A0A9Q3KKE0_9BASI</name>
<dbReference type="CDD" id="cd09274">
    <property type="entry name" value="RNase_HI_RT_Ty3"/>
    <property type="match status" value="1"/>
</dbReference>
<proteinExistence type="predicted"/>
<keyword evidence="3" id="KW-0540">Nuclease</keyword>
<keyword evidence="9" id="KW-1185">Reference proteome</keyword>
<evidence type="ECO:0000256" key="4">
    <source>
        <dbReference type="ARBA" id="ARBA00022759"/>
    </source>
</evidence>
<keyword evidence="2" id="KW-0548">Nucleotidyltransferase</keyword>
<dbReference type="OrthoDB" id="2505288at2759"/>
<accession>A0A9Q3KKE0</accession>
<evidence type="ECO:0000256" key="1">
    <source>
        <dbReference type="ARBA" id="ARBA00022679"/>
    </source>
</evidence>
<evidence type="ECO:0000313" key="9">
    <source>
        <dbReference type="Proteomes" id="UP000765509"/>
    </source>
</evidence>
<dbReference type="GO" id="GO:0003964">
    <property type="term" value="F:RNA-directed DNA polymerase activity"/>
    <property type="evidence" value="ECO:0007669"/>
    <property type="project" value="UniProtKB-KW"/>
</dbReference>
<dbReference type="InterPro" id="IPR043502">
    <property type="entry name" value="DNA/RNA_pol_sf"/>
</dbReference>
<protein>
    <recommendedName>
        <fullName evidence="7">Reverse transcriptase RNase H-like domain-containing protein</fullName>
    </recommendedName>
</protein>
<sequence>KISSITSFLKKDSCFPLNEEALRQFHQLKEAFTIAPILSHFDPSLPTIVETDACNYALGAVLSQISDSGKHPIAFDSRKLPQAELNYEINDKELLGIVWALKHWRAFLLSLSSSFEVLTDHSSLQYFMSSNILTFRQARWAEFLSEFHFSITYRPGHLATLPDALSHRDDVYPERGEDFISKNPMNYQKIIKQDEIQASKFFAVKVEAFSNLIESIQKSLWQDSQYRSILQDLGKGKSVQDYSLDSSSQLLLFKDRVVVPNDPTIQLSILQKRHDSIHQGLCIILSTVFKKQKYSPQEVWNPQTSSNSKLSLNLSFNGFRHSIATVQLL</sequence>
<keyword evidence="4" id="KW-0255">Endonuclease</keyword>
<dbReference type="SUPFAM" id="SSF56672">
    <property type="entry name" value="DNA/RNA polymerases"/>
    <property type="match status" value="1"/>
</dbReference>
<keyword evidence="6" id="KW-0695">RNA-directed DNA polymerase</keyword>
<comment type="caution">
    <text evidence="8">The sequence shown here is derived from an EMBL/GenBank/DDBJ whole genome shotgun (WGS) entry which is preliminary data.</text>
</comment>
<dbReference type="EMBL" id="AVOT02109785">
    <property type="protein sequence ID" value="MBW0581342.1"/>
    <property type="molecule type" value="Genomic_DNA"/>
</dbReference>
<evidence type="ECO:0000259" key="7">
    <source>
        <dbReference type="Pfam" id="PF17917"/>
    </source>
</evidence>
<reference evidence="8" key="1">
    <citation type="submission" date="2021-03" db="EMBL/GenBank/DDBJ databases">
        <title>Draft genome sequence of rust myrtle Austropuccinia psidii MF-1, a brazilian biotype.</title>
        <authorList>
            <person name="Quecine M.C."/>
            <person name="Pachon D.M.R."/>
            <person name="Bonatelli M.L."/>
            <person name="Correr F.H."/>
            <person name="Franceschini L.M."/>
            <person name="Leite T.F."/>
            <person name="Margarido G.R.A."/>
            <person name="Almeida C.A."/>
            <person name="Ferrarezi J.A."/>
            <person name="Labate C.A."/>
        </authorList>
    </citation>
    <scope>NUCLEOTIDE SEQUENCE</scope>
    <source>
        <strain evidence="8">MF-1</strain>
    </source>
</reference>
<evidence type="ECO:0000256" key="6">
    <source>
        <dbReference type="ARBA" id="ARBA00022918"/>
    </source>
</evidence>
<organism evidence="8 9">
    <name type="scientific">Austropuccinia psidii MF-1</name>
    <dbReference type="NCBI Taxonomy" id="1389203"/>
    <lineage>
        <taxon>Eukaryota</taxon>
        <taxon>Fungi</taxon>
        <taxon>Dikarya</taxon>
        <taxon>Basidiomycota</taxon>
        <taxon>Pucciniomycotina</taxon>
        <taxon>Pucciniomycetes</taxon>
        <taxon>Pucciniales</taxon>
        <taxon>Sphaerophragmiaceae</taxon>
        <taxon>Austropuccinia</taxon>
    </lineage>
</organism>
<dbReference type="InterPro" id="IPR041373">
    <property type="entry name" value="RT_RNaseH"/>
</dbReference>
<dbReference type="AlphaFoldDB" id="A0A9Q3KKE0"/>
<dbReference type="PANTHER" id="PTHR37984">
    <property type="entry name" value="PROTEIN CBG26694"/>
    <property type="match status" value="1"/>
</dbReference>
<evidence type="ECO:0000256" key="3">
    <source>
        <dbReference type="ARBA" id="ARBA00022722"/>
    </source>
</evidence>
<dbReference type="GO" id="GO:0004519">
    <property type="term" value="F:endonuclease activity"/>
    <property type="evidence" value="ECO:0007669"/>
    <property type="project" value="UniProtKB-KW"/>
</dbReference>
<keyword evidence="1" id="KW-0808">Transferase</keyword>
<evidence type="ECO:0000256" key="5">
    <source>
        <dbReference type="ARBA" id="ARBA00022801"/>
    </source>
</evidence>
<feature type="domain" description="Reverse transcriptase RNase H-like" evidence="7">
    <location>
        <begin position="42"/>
        <end position="147"/>
    </location>
</feature>
<evidence type="ECO:0000256" key="2">
    <source>
        <dbReference type="ARBA" id="ARBA00022695"/>
    </source>
</evidence>
<evidence type="ECO:0000313" key="8">
    <source>
        <dbReference type="EMBL" id="MBW0581342.1"/>
    </source>
</evidence>